<organism evidence="3 4">
    <name type="scientific">Pigmentiphaga aceris</name>
    <dbReference type="NCBI Taxonomy" id="1940612"/>
    <lineage>
        <taxon>Bacteria</taxon>
        <taxon>Pseudomonadati</taxon>
        <taxon>Pseudomonadota</taxon>
        <taxon>Betaproteobacteria</taxon>
        <taxon>Burkholderiales</taxon>
        <taxon>Alcaligenaceae</taxon>
        <taxon>Pigmentiphaga</taxon>
    </lineage>
</organism>
<dbReference type="Gene3D" id="1.10.10.880">
    <property type="entry name" value="Anti sigma-E protein RseA, N-terminal domain"/>
    <property type="match status" value="1"/>
</dbReference>
<dbReference type="KEGG" id="pacr:FXN63_14700"/>
<evidence type="ECO:0000313" key="3">
    <source>
        <dbReference type="EMBL" id="QEI06946.1"/>
    </source>
</evidence>
<dbReference type="PANTHER" id="PTHR38104:SF1">
    <property type="entry name" value="ANTI-SIGMA-E FACTOR RSEA"/>
    <property type="match status" value="1"/>
</dbReference>
<dbReference type="Proteomes" id="UP000325161">
    <property type="component" value="Chromosome"/>
</dbReference>
<dbReference type="Pfam" id="PF03872">
    <property type="entry name" value="RseA_N"/>
    <property type="match status" value="1"/>
</dbReference>
<keyword evidence="4" id="KW-1185">Reference proteome</keyword>
<dbReference type="InterPro" id="IPR052383">
    <property type="entry name" value="Anti-sigma-E_RseA-like"/>
</dbReference>
<sequence length="194" mass="20244">MQSGMRQQNGSVVTAVAGNHGELVDSDSDMAWLSAFMDGETGDEDFSDALSKADARADWDVYHLIGDVMRSPALAQPLNAGFAAKVSATIAAEPAIVAAPRRNTTTRRRKFVTRYGLPGLAAAAAVASVTWMAQPYFLPGGSGTSSPAIASSVEAGRLPAGVQLADYLDAHRQYSGLNSVRQVSVSVGTTAAQR</sequence>
<evidence type="ECO:0000259" key="2">
    <source>
        <dbReference type="Pfam" id="PF03872"/>
    </source>
</evidence>
<dbReference type="SUPFAM" id="SSF89069">
    <property type="entry name" value="N-terminal, cytoplasmic domain of anti-sigmaE factor RseA"/>
    <property type="match status" value="1"/>
</dbReference>
<gene>
    <name evidence="3" type="ORF">FXN63_14700</name>
</gene>
<protein>
    <submittedName>
        <fullName evidence="3">Sigma-E factor negative regulatory protein</fullName>
    </submittedName>
</protein>
<proteinExistence type="predicted"/>
<evidence type="ECO:0000256" key="1">
    <source>
        <dbReference type="SAM" id="Phobius"/>
    </source>
</evidence>
<keyword evidence="1" id="KW-0812">Transmembrane</keyword>
<reference evidence="3 4" key="1">
    <citation type="submission" date="2019-08" db="EMBL/GenBank/DDBJ databases">
        <title>Amphibian skin-associated Pigmentiphaga: genome sequence and occurrence across geography and hosts.</title>
        <authorList>
            <person name="Bletz M.C."/>
            <person name="Bunk B."/>
            <person name="Sproeer C."/>
            <person name="Biwer P."/>
            <person name="Reiter S."/>
            <person name="Rabemananjara F.C.E."/>
            <person name="Schulz S."/>
            <person name="Overmann J."/>
            <person name="Vences M."/>
        </authorList>
    </citation>
    <scope>NUCLEOTIDE SEQUENCE [LARGE SCALE GENOMIC DNA]</scope>
    <source>
        <strain evidence="3 4">Mada1488</strain>
    </source>
</reference>
<dbReference type="AlphaFoldDB" id="A0A5C0AZ37"/>
<dbReference type="PANTHER" id="PTHR38104">
    <property type="match status" value="1"/>
</dbReference>
<feature type="transmembrane region" description="Helical" evidence="1">
    <location>
        <begin position="111"/>
        <end position="133"/>
    </location>
</feature>
<feature type="domain" description="Anti sigma-E protein RseA N-terminal" evidence="2">
    <location>
        <begin position="32"/>
        <end position="101"/>
    </location>
</feature>
<dbReference type="InterPro" id="IPR005572">
    <property type="entry name" value="Anti-sigma_E_RseA_N"/>
</dbReference>
<evidence type="ECO:0000313" key="4">
    <source>
        <dbReference type="Proteomes" id="UP000325161"/>
    </source>
</evidence>
<dbReference type="CDD" id="cd16328">
    <property type="entry name" value="RseA_N"/>
    <property type="match status" value="1"/>
</dbReference>
<accession>A0A5C0AZ37</accession>
<keyword evidence="1" id="KW-0472">Membrane</keyword>
<dbReference type="EMBL" id="CP043046">
    <property type="protein sequence ID" value="QEI06946.1"/>
    <property type="molecule type" value="Genomic_DNA"/>
</dbReference>
<name>A0A5C0AZ37_9BURK</name>
<keyword evidence="1" id="KW-1133">Transmembrane helix</keyword>
<dbReference type="InterPro" id="IPR036147">
    <property type="entry name" value="Anti-sigma_E_RseA_N_sf"/>
</dbReference>
<dbReference type="OrthoDB" id="8561243at2"/>
<dbReference type="GO" id="GO:0016989">
    <property type="term" value="F:sigma factor antagonist activity"/>
    <property type="evidence" value="ECO:0007669"/>
    <property type="project" value="InterPro"/>
</dbReference>